<dbReference type="AlphaFoldDB" id="A0A975J1Q5"/>
<keyword evidence="4" id="KW-0804">Transcription</keyword>
<evidence type="ECO:0000313" key="7">
    <source>
        <dbReference type="Proteomes" id="UP000676169"/>
    </source>
</evidence>
<dbReference type="GO" id="GO:0003700">
    <property type="term" value="F:DNA-binding transcription factor activity"/>
    <property type="evidence" value="ECO:0007669"/>
    <property type="project" value="InterPro"/>
</dbReference>
<evidence type="ECO:0000256" key="3">
    <source>
        <dbReference type="ARBA" id="ARBA00023125"/>
    </source>
</evidence>
<dbReference type="SUPFAM" id="SSF51215">
    <property type="entry name" value="Regulatory protein AraC"/>
    <property type="match status" value="1"/>
</dbReference>
<dbReference type="InterPro" id="IPR020449">
    <property type="entry name" value="Tscrpt_reg_AraC-type_HTH"/>
</dbReference>
<accession>A0A975J1Q5</accession>
<evidence type="ECO:0000256" key="1">
    <source>
        <dbReference type="ARBA" id="ARBA00022490"/>
    </source>
</evidence>
<dbReference type="PRINTS" id="PR00032">
    <property type="entry name" value="HTHARAC"/>
</dbReference>
<organism evidence="6 7">
    <name type="scientific">Luteolibacter ambystomatis</name>
    <dbReference type="NCBI Taxonomy" id="2824561"/>
    <lineage>
        <taxon>Bacteria</taxon>
        <taxon>Pseudomonadati</taxon>
        <taxon>Verrucomicrobiota</taxon>
        <taxon>Verrucomicrobiia</taxon>
        <taxon>Verrucomicrobiales</taxon>
        <taxon>Verrucomicrobiaceae</taxon>
        <taxon>Luteolibacter</taxon>
    </lineage>
</organism>
<name>A0A975J1Q5_9BACT</name>
<evidence type="ECO:0000313" key="6">
    <source>
        <dbReference type="EMBL" id="QUE52417.1"/>
    </source>
</evidence>
<protein>
    <submittedName>
        <fullName evidence="6">Helix-turn-helix transcriptional regulator</fullName>
    </submittedName>
</protein>
<dbReference type="Proteomes" id="UP000676169">
    <property type="component" value="Chromosome"/>
</dbReference>
<dbReference type="PANTHER" id="PTHR46796:SF13">
    <property type="entry name" value="HTH-TYPE TRANSCRIPTIONAL ACTIVATOR RHAS"/>
    <property type="match status" value="1"/>
</dbReference>
<dbReference type="EMBL" id="CP073100">
    <property type="protein sequence ID" value="QUE52417.1"/>
    <property type="molecule type" value="Genomic_DNA"/>
</dbReference>
<gene>
    <name evidence="6" type="ORF">KBB96_05870</name>
</gene>
<feature type="domain" description="HTH araC/xylS-type" evidence="5">
    <location>
        <begin position="196"/>
        <end position="294"/>
    </location>
</feature>
<evidence type="ECO:0000256" key="4">
    <source>
        <dbReference type="ARBA" id="ARBA00023163"/>
    </source>
</evidence>
<keyword evidence="7" id="KW-1185">Reference proteome</keyword>
<dbReference type="Pfam" id="PF12833">
    <property type="entry name" value="HTH_18"/>
    <property type="match status" value="1"/>
</dbReference>
<dbReference type="Pfam" id="PF02311">
    <property type="entry name" value="AraC_binding"/>
    <property type="match status" value="1"/>
</dbReference>
<dbReference type="GO" id="GO:0043565">
    <property type="term" value="F:sequence-specific DNA binding"/>
    <property type="evidence" value="ECO:0007669"/>
    <property type="project" value="InterPro"/>
</dbReference>
<dbReference type="InterPro" id="IPR009057">
    <property type="entry name" value="Homeodomain-like_sf"/>
</dbReference>
<keyword evidence="1" id="KW-0963">Cytoplasm</keyword>
<dbReference type="SUPFAM" id="SSF46689">
    <property type="entry name" value="Homeodomain-like"/>
    <property type="match status" value="2"/>
</dbReference>
<evidence type="ECO:0000256" key="2">
    <source>
        <dbReference type="ARBA" id="ARBA00023015"/>
    </source>
</evidence>
<evidence type="ECO:0000259" key="5">
    <source>
        <dbReference type="PROSITE" id="PS01124"/>
    </source>
</evidence>
<dbReference type="RefSeq" id="WP_211633411.1">
    <property type="nucleotide sequence ID" value="NZ_CP073100.1"/>
</dbReference>
<dbReference type="SMART" id="SM00342">
    <property type="entry name" value="HTH_ARAC"/>
    <property type="match status" value="1"/>
</dbReference>
<dbReference type="PROSITE" id="PS01124">
    <property type="entry name" value="HTH_ARAC_FAMILY_2"/>
    <property type="match status" value="1"/>
</dbReference>
<dbReference type="InterPro" id="IPR050204">
    <property type="entry name" value="AraC_XylS_family_regulators"/>
</dbReference>
<dbReference type="InterPro" id="IPR018060">
    <property type="entry name" value="HTH_AraC"/>
</dbReference>
<proteinExistence type="predicted"/>
<dbReference type="InterPro" id="IPR003313">
    <property type="entry name" value="AraC-bd"/>
</dbReference>
<keyword evidence="3" id="KW-0238">DNA-binding</keyword>
<keyword evidence="2" id="KW-0805">Transcription regulation</keyword>
<dbReference type="KEGG" id="lamb:KBB96_05870"/>
<sequence>MASADPNTEGTPRDIQILGGKTRYVVVRADPSDMRGWLQKGAVCDLLTQHHISHAGIMLAEPPFQVTRFEQSGTFLLSCFEGEGEVLADGGWKRIKAGQTCLLPPFVMNSLKCVAGKPWHFAWVRYRESREAAPIVSSVSPLTGSQDPRTLKAAVEGLHAEASGERSLAALHHWSELVHHHVIRFAQPHQPDSRLWRLWQRVEADLGRPWTLGELSAIACVSEEHLRRICRKEIGRSPMQHLTFLRLQRARLLLCATDDKVETIAHAVGFESSFSFSNTFKKWIGWRPSEYRISQRSK</sequence>
<dbReference type="Gene3D" id="1.10.10.60">
    <property type="entry name" value="Homeodomain-like"/>
    <property type="match status" value="2"/>
</dbReference>
<dbReference type="PANTHER" id="PTHR46796">
    <property type="entry name" value="HTH-TYPE TRANSCRIPTIONAL ACTIVATOR RHAS-RELATED"/>
    <property type="match status" value="1"/>
</dbReference>
<dbReference type="InterPro" id="IPR037923">
    <property type="entry name" value="HTH-like"/>
</dbReference>
<reference evidence="6" key="1">
    <citation type="submission" date="2021-04" db="EMBL/GenBank/DDBJ databases">
        <title>Luteolibacter sp. 32A isolated from the skin of an Anderson's salamander (Ambystoma andersonii).</title>
        <authorList>
            <person name="Spergser J."/>
            <person name="Busse H.-J."/>
        </authorList>
    </citation>
    <scope>NUCLEOTIDE SEQUENCE</scope>
    <source>
        <strain evidence="6">32A</strain>
    </source>
</reference>